<feature type="transmembrane region" description="Helical" evidence="11">
    <location>
        <begin position="131"/>
        <end position="153"/>
    </location>
</feature>
<name>A0A7S9KPB7_EPIFF</name>
<proteinExistence type="predicted"/>
<comment type="cofactor">
    <cofactor evidence="9">
        <name>heme</name>
        <dbReference type="ChEBI" id="CHEBI:30413"/>
    </cofactor>
</comment>
<dbReference type="Proteomes" id="UP000594364">
    <property type="component" value="Chromosome 2"/>
</dbReference>
<feature type="transmembrane region" description="Helical" evidence="11">
    <location>
        <begin position="382"/>
        <end position="405"/>
    </location>
</feature>
<dbReference type="InterPro" id="IPR020846">
    <property type="entry name" value="MFS_dom"/>
</dbReference>
<feature type="region of interest" description="Disordered" evidence="10">
    <location>
        <begin position="82"/>
        <end position="116"/>
    </location>
</feature>
<keyword evidence="9" id="KW-0349">Heme</keyword>
<feature type="transmembrane region" description="Helical" evidence="11">
    <location>
        <begin position="286"/>
        <end position="305"/>
    </location>
</feature>
<evidence type="ECO:0000256" key="5">
    <source>
        <dbReference type="ARBA" id="ARBA00022989"/>
    </source>
</evidence>
<dbReference type="InterPro" id="IPR017972">
    <property type="entry name" value="Cyt_P450_CS"/>
</dbReference>
<reference evidence="13 14" key="1">
    <citation type="journal article" date="2018" name="PLoS Genet.">
        <title>Repeat elements organise 3D genome structure and mediate transcription in the filamentous fungus Epichloe festucae.</title>
        <authorList>
            <person name="Winter D.J."/>
            <person name="Ganley A.R.D."/>
            <person name="Young C.A."/>
            <person name="Liachko I."/>
            <person name="Schardl C.L."/>
            <person name="Dupont P.Y."/>
            <person name="Berry D."/>
            <person name="Ram A."/>
            <person name="Scott B."/>
            <person name="Cox M.P."/>
        </authorList>
    </citation>
    <scope>NUCLEOTIDE SEQUENCE [LARGE SCALE GENOMIC DNA]</scope>
    <source>
        <strain evidence="13 14">Fl1</strain>
    </source>
</reference>
<evidence type="ECO:0000256" key="2">
    <source>
        <dbReference type="ARBA" id="ARBA00022448"/>
    </source>
</evidence>
<dbReference type="Gene3D" id="1.20.1250.20">
    <property type="entry name" value="MFS general substrate transporter like domains"/>
    <property type="match status" value="1"/>
</dbReference>
<dbReference type="GO" id="GO:0005886">
    <property type="term" value="C:plasma membrane"/>
    <property type="evidence" value="ECO:0007669"/>
    <property type="project" value="TreeGrafter"/>
</dbReference>
<dbReference type="GO" id="GO:0005506">
    <property type="term" value="F:iron ion binding"/>
    <property type="evidence" value="ECO:0007669"/>
    <property type="project" value="InterPro"/>
</dbReference>
<protein>
    <recommendedName>
        <fullName evidence="12">Major facilitator superfamily (MFS) profile domain-containing protein</fullName>
    </recommendedName>
</protein>
<dbReference type="GO" id="GO:0020037">
    <property type="term" value="F:heme binding"/>
    <property type="evidence" value="ECO:0007669"/>
    <property type="project" value="InterPro"/>
</dbReference>
<evidence type="ECO:0000256" key="4">
    <source>
        <dbReference type="ARBA" id="ARBA00022723"/>
    </source>
</evidence>
<dbReference type="InterPro" id="IPR036396">
    <property type="entry name" value="Cyt_P450_sf"/>
</dbReference>
<keyword evidence="3 11" id="KW-0812">Transmembrane</keyword>
<dbReference type="Pfam" id="PF00067">
    <property type="entry name" value="p450"/>
    <property type="match status" value="1"/>
</dbReference>
<dbReference type="PRINTS" id="PR00385">
    <property type="entry name" value="P450"/>
</dbReference>
<keyword evidence="7 11" id="KW-0472">Membrane</keyword>
<dbReference type="PANTHER" id="PTHR23502:SF51">
    <property type="entry name" value="QUINIDINE RESISTANCE PROTEIN 1-RELATED"/>
    <property type="match status" value="1"/>
</dbReference>
<dbReference type="FunFam" id="1.20.1720.10:FF:000009">
    <property type="entry name" value="MFS multidrug transporter"/>
    <property type="match status" value="1"/>
</dbReference>
<feature type="transmembrane region" description="Helical" evidence="11">
    <location>
        <begin position="255"/>
        <end position="280"/>
    </location>
</feature>
<dbReference type="InterPro" id="IPR036259">
    <property type="entry name" value="MFS_trans_sf"/>
</dbReference>
<evidence type="ECO:0000259" key="12">
    <source>
        <dbReference type="PROSITE" id="PS50850"/>
    </source>
</evidence>
<feature type="domain" description="Major facilitator superfamily (MFS) profile" evidence="12">
    <location>
        <begin position="131"/>
        <end position="673"/>
    </location>
</feature>
<evidence type="ECO:0000256" key="10">
    <source>
        <dbReference type="SAM" id="MobiDB-lite"/>
    </source>
</evidence>
<dbReference type="Gene3D" id="1.20.1720.10">
    <property type="entry name" value="Multidrug resistance protein D"/>
    <property type="match status" value="1"/>
</dbReference>
<evidence type="ECO:0000256" key="11">
    <source>
        <dbReference type="SAM" id="Phobius"/>
    </source>
</evidence>
<evidence type="ECO:0000256" key="3">
    <source>
        <dbReference type="ARBA" id="ARBA00022692"/>
    </source>
</evidence>
<evidence type="ECO:0000313" key="13">
    <source>
        <dbReference type="EMBL" id="QPG96692.1"/>
    </source>
</evidence>
<dbReference type="SUPFAM" id="SSF48264">
    <property type="entry name" value="Cytochrome P450"/>
    <property type="match status" value="1"/>
</dbReference>
<dbReference type="GO" id="GO:0004497">
    <property type="term" value="F:monooxygenase activity"/>
    <property type="evidence" value="ECO:0007669"/>
    <property type="project" value="InterPro"/>
</dbReference>
<evidence type="ECO:0000256" key="7">
    <source>
        <dbReference type="ARBA" id="ARBA00023136"/>
    </source>
</evidence>
<sequence>MFRRQGPLIAHLLADVGTDPAPIRHRSGTRLAVLPAVMSYPCHAPPYMPENWDKSPTTAGVAHRLDLRQKGSLPEVAMKQANPKSLENGQQGALPSSNEHSHTDIEKSPSPSGENNAAPYSVLTSWQKRSVVLGAACTAIFSPLTAQIYLPALTQLSKDLQVTDTQINLTITTYMIFQGITPMFIGSLADSGGRRPAYVGCFVIYIAANIGLALAPSYGALLGLRCLQSAGSSSTVALCTAVVADVVTSAERGQYIGLTVVPTVFAPSLGPIIGGLLSQYLGWRSIFWFLAISSAVALVFIILFFPETCRRIVDDGSVAPPPLYRSVWQTIQRRRRRKLRRGNTLEKVAAGASSASKQDNFKFQVPNVLESLFLLFERVNGLLLWTSSLVFAGFYCISTAMPTLFANKYGYNEVQVGLMYLPLAVGSIGAALIVGPFINYNFKRHCIRSGVPYDRRRQQDLSEFPLERARLEIGLPLLGLAGTSLIGWGWAMYAVTHVAVPCLLSFMLGIGMIGFNNATNILLVDFNPGKAGTATAANNLTRCLVGAGASAAIIPMIDAMGSLHLNCGTKRPWPPRLVASISSVVSRTLKASHLNVWLGFGKDDFECGDFIAGLVGGKFGKDFARHIGETAAFMLSFNFTVANAIDLSRILLATLRFSCLALLVLAITVPLYRITFHPLARVPGPKLAAMSDFWYAENIVQGRMAKLGLELHKKYGDVVRVGPNEVWFNTPEAFDQIYCTQTGARAFMDENEADMGRAFPGTGKGFEKSDFYHTLDLLSERSMKRYRLQRRLIGRVYSAANILKHEEAISSALKVAIKRLAELDGQELDLKEWMHIITVECLGAAVLSWSPGMFRDGADWGTLEHSYQGWRRKSLFGVFPTMKKLEQWSPHLGRLFAYWWGVTYKTPKEFRPFFPHVNRLVVRRIRALLRPNSHKDKRMDIFGDLIQLHKEKPEFNDNYLRKMAVTNFGAGHETMASTLTAAVAMIGSHSNVQQTVTNEVRTTKGASAYAGSNRLPYTKAAIREAMRLHPVVAMSLPRKTPRTGLHLHGFSVPPNTTVGCNPIALHRKEEIFGTKPDSYEPRRWLCAETETGAETVPRSVRMMEKYSLNWGGGSRSCPGRNLAEVMVFKIIATLFANFDVEVSIPDDADKEAYFLFMLSGVKVRFISRRDACQD</sequence>
<keyword evidence="5 11" id="KW-1133">Transmembrane helix</keyword>
<keyword evidence="6 9" id="KW-0408">Iron</keyword>
<keyword evidence="4 9" id="KW-0479">Metal-binding</keyword>
<evidence type="ECO:0000256" key="8">
    <source>
        <dbReference type="ARBA" id="ARBA00023180"/>
    </source>
</evidence>
<dbReference type="InterPro" id="IPR002401">
    <property type="entry name" value="Cyt_P450_E_grp-I"/>
</dbReference>
<dbReference type="PANTHER" id="PTHR23502">
    <property type="entry name" value="MAJOR FACILITATOR SUPERFAMILY"/>
    <property type="match status" value="1"/>
</dbReference>
<dbReference type="AlphaFoldDB" id="A0A7S9KPB7"/>
<dbReference type="OrthoDB" id="3934656at2759"/>
<feature type="transmembrane region" description="Helical" evidence="11">
    <location>
        <begin position="473"/>
        <end position="492"/>
    </location>
</feature>
<keyword evidence="8" id="KW-0325">Glycoprotein</keyword>
<feature type="binding site" description="axial binding residue" evidence="9">
    <location>
        <position position="1117"/>
    </location>
    <ligand>
        <name>heme</name>
        <dbReference type="ChEBI" id="CHEBI:30413"/>
    </ligand>
    <ligandPart>
        <name>Fe</name>
        <dbReference type="ChEBI" id="CHEBI:18248"/>
    </ligandPart>
</feature>
<gene>
    <name evidence="13" type="ORF">C2857_005008</name>
</gene>
<keyword evidence="2" id="KW-0813">Transport</keyword>
<dbReference type="EMBL" id="CP031386">
    <property type="protein sequence ID" value="QPG96692.1"/>
    <property type="molecule type" value="Genomic_DNA"/>
</dbReference>
<feature type="transmembrane region" description="Helical" evidence="11">
    <location>
        <begin position="650"/>
        <end position="672"/>
    </location>
</feature>
<dbReference type="SUPFAM" id="SSF103473">
    <property type="entry name" value="MFS general substrate transporter"/>
    <property type="match status" value="1"/>
</dbReference>
<dbReference type="PROSITE" id="PS00086">
    <property type="entry name" value="CYTOCHROME_P450"/>
    <property type="match status" value="1"/>
</dbReference>
<dbReference type="InterPro" id="IPR001128">
    <property type="entry name" value="Cyt_P450"/>
</dbReference>
<organism evidence="13 14">
    <name type="scientific">Epichloe festucae (strain Fl1)</name>
    <dbReference type="NCBI Taxonomy" id="877507"/>
    <lineage>
        <taxon>Eukaryota</taxon>
        <taxon>Fungi</taxon>
        <taxon>Dikarya</taxon>
        <taxon>Ascomycota</taxon>
        <taxon>Pezizomycotina</taxon>
        <taxon>Sordariomycetes</taxon>
        <taxon>Hypocreomycetidae</taxon>
        <taxon>Hypocreales</taxon>
        <taxon>Clavicipitaceae</taxon>
        <taxon>Epichloe</taxon>
    </lineage>
</organism>
<feature type="transmembrane region" description="Helical" evidence="11">
    <location>
        <begin position="165"/>
        <end position="185"/>
    </location>
</feature>
<comment type="subcellular location">
    <subcellularLocation>
        <location evidence="1">Membrane</location>
        <topology evidence="1">Multi-pass membrane protein</topology>
    </subcellularLocation>
</comment>
<dbReference type="InterPro" id="IPR011701">
    <property type="entry name" value="MFS"/>
</dbReference>
<evidence type="ECO:0000256" key="9">
    <source>
        <dbReference type="PIRSR" id="PIRSR602401-1"/>
    </source>
</evidence>
<evidence type="ECO:0000256" key="6">
    <source>
        <dbReference type="ARBA" id="ARBA00023004"/>
    </source>
</evidence>
<evidence type="ECO:0000313" key="14">
    <source>
        <dbReference type="Proteomes" id="UP000594364"/>
    </source>
</evidence>
<keyword evidence="14" id="KW-1185">Reference proteome</keyword>
<evidence type="ECO:0000256" key="1">
    <source>
        <dbReference type="ARBA" id="ARBA00004141"/>
    </source>
</evidence>
<dbReference type="PROSITE" id="PS50850">
    <property type="entry name" value="MFS"/>
    <property type="match status" value="1"/>
</dbReference>
<feature type="transmembrane region" description="Helical" evidence="11">
    <location>
        <begin position="417"/>
        <end position="438"/>
    </location>
</feature>
<dbReference type="PRINTS" id="PR00463">
    <property type="entry name" value="EP450I"/>
</dbReference>
<dbReference type="Pfam" id="PF07690">
    <property type="entry name" value="MFS_1"/>
    <property type="match status" value="1"/>
</dbReference>
<dbReference type="GO" id="GO:0016705">
    <property type="term" value="F:oxidoreductase activity, acting on paired donors, with incorporation or reduction of molecular oxygen"/>
    <property type="evidence" value="ECO:0007669"/>
    <property type="project" value="InterPro"/>
</dbReference>
<dbReference type="Gene3D" id="1.10.630.10">
    <property type="entry name" value="Cytochrome P450"/>
    <property type="match status" value="1"/>
</dbReference>
<feature type="compositionally biased region" description="Polar residues" evidence="10">
    <location>
        <begin position="82"/>
        <end position="98"/>
    </location>
</feature>
<feature type="transmembrane region" description="Helical" evidence="11">
    <location>
        <begin position="197"/>
        <end position="218"/>
    </location>
</feature>
<accession>A0A7S9KPB7</accession>
<feature type="transmembrane region" description="Helical" evidence="11">
    <location>
        <begin position="498"/>
        <end position="515"/>
    </location>
</feature>
<dbReference type="GO" id="GO:0022857">
    <property type="term" value="F:transmembrane transporter activity"/>
    <property type="evidence" value="ECO:0007669"/>
    <property type="project" value="InterPro"/>
</dbReference>